<sequence length="84" mass="8618">MKKLLIGLAFSFICFSGFALTEDGATWNACGQADVVVVAAAMGQNLCSGTYYIKDICNGGHMATVVIADDGPNSSCGGLPVIPE</sequence>
<gene>
    <name evidence="2" type="ORF">LV85_04054</name>
</gene>
<protein>
    <submittedName>
        <fullName evidence="2">Uncharacterized protein</fullName>
    </submittedName>
</protein>
<evidence type="ECO:0000256" key="1">
    <source>
        <dbReference type="SAM" id="SignalP"/>
    </source>
</evidence>
<keyword evidence="1" id="KW-0732">Signal</keyword>
<organism evidence="2 3">
    <name type="scientific">Algoriphagus chordae</name>
    <dbReference type="NCBI Taxonomy" id="237019"/>
    <lineage>
        <taxon>Bacteria</taxon>
        <taxon>Pseudomonadati</taxon>
        <taxon>Bacteroidota</taxon>
        <taxon>Cytophagia</taxon>
        <taxon>Cytophagales</taxon>
        <taxon>Cyclobacteriaceae</taxon>
        <taxon>Algoriphagus</taxon>
    </lineage>
</organism>
<dbReference type="AlphaFoldDB" id="A0A2W7QIE2"/>
<evidence type="ECO:0000313" key="2">
    <source>
        <dbReference type="EMBL" id="PZX47096.1"/>
    </source>
</evidence>
<dbReference type="RefSeq" id="WP_111322824.1">
    <property type="nucleotide sequence ID" value="NZ_QKZT01000026.1"/>
</dbReference>
<dbReference type="OrthoDB" id="829156at2"/>
<feature type="signal peptide" evidence="1">
    <location>
        <begin position="1"/>
        <end position="19"/>
    </location>
</feature>
<reference evidence="2 3" key="1">
    <citation type="submission" date="2018-06" db="EMBL/GenBank/DDBJ databases">
        <title>Genomic Encyclopedia of Archaeal and Bacterial Type Strains, Phase II (KMG-II): from individual species to whole genera.</title>
        <authorList>
            <person name="Goeker M."/>
        </authorList>
    </citation>
    <scope>NUCLEOTIDE SEQUENCE [LARGE SCALE GENOMIC DNA]</scope>
    <source>
        <strain evidence="2 3">DSM 19830</strain>
    </source>
</reference>
<feature type="chain" id="PRO_5016147648" evidence="1">
    <location>
        <begin position="20"/>
        <end position="84"/>
    </location>
</feature>
<proteinExistence type="predicted"/>
<evidence type="ECO:0000313" key="3">
    <source>
        <dbReference type="Proteomes" id="UP000248882"/>
    </source>
</evidence>
<dbReference type="Proteomes" id="UP000248882">
    <property type="component" value="Unassembled WGS sequence"/>
</dbReference>
<comment type="caution">
    <text evidence="2">The sequence shown here is derived from an EMBL/GenBank/DDBJ whole genome shotgun (WGS) entry which is preliminary data.</text>
</comment>
<keyword evidence="3" id="KW-1185">Reference proteome</keyword>
<dbReference type="EMBL" id="QKZT01000026">
    <property type="protein sequence ID" value="PZX47096.1"/>
    <property type="molecule type" value="Genomic_DNA"/>
</dbReference>
<accession>A0A2W7QIE2</accession>
<name>A0A2W7QIE2_9BACT</name>